<comment type="caution">
    <text evidence="1">The sequence shown here is derived from an EMBL/GenBank/DDBJ whole genome shotgun (WGS) entry which is preliminary data.</text>
</comment>
<proteinExistence type="predicted"/>
<dbReference type="Proteomes" id="UP001516061">
    <property type="component" value="Unassembled WGS sequence"/>
</dbReference>
<gene>
    <name evidence="1" type="ORF">HNQ01_001109</name>
</gene>
<name>A0ABX2FZF5_9BURK</name>
<organism evidence="1 2">
    <name type="scientific">Sphaerotilus uruguayifluvii</name>
    <dbReference type="NCBI Taxonomy" id="2735897"/>
    <lineage>
        <taxon>Bacteria</taxon>
        <taxon>Pseudomonadati</taxon>
        <taxon>Pseudomonadota</taxon>
        <taxon>Betaproteobacteria</taxon>
        <taxon>Burkholderiales</taxon>
        <taxon>Sphaerotilaceae</taxon>
        <taxon>Sphaerotilus</taxon>
    </lineage>
</organism>
<dbReference type="RefSeq" id="WP_173804365.1">
    <property type="nucleotide sequence ID" value="NZ_JABSNM010000003.1"/>
</dbReference>
<keyword evidence="2" id="KW-1185">Reference proteome</keyword>
<evidence type="ECO:0000313" key="1">
    <source>
        <dbReference type="EMBL" id="NRT55399.1"/>
    </source>
</evidence>
<evidence type="ECO:0000313" key="2">
    <source>
        <dbReference type="Proteomes" id="UP001516061"/>
    </source>
</evidence>
<dbReference type="EMBL" id="JABSNM010000003">
    <property type="protein sequence ID" value="NRT55399.1"/>
    <property type="molecule type" value="Genomic_DNA"/>
</dbReference>
<sequence length="85" mass="9082">MHPTTPSSLCSRWRAACLRGLAAAGPEGPHALVLIAPGQYLRVPISAGELARWQRQLGHKVWVDPFARPVRMCTAARGDLAGSAP</sequence>
<accession>A0ABX2FZF5</accession>
<protein>
    <submittedName>
        <fullName evidence="1">Uncharacterized protein</fullName>
    </submittedName>
</protein>
<reference evidence="1 2" key="1">
    <citation type="submission" date="2020-05" db="EMBL/GenBank/DDBJ databases">
        <title>Genomic Encyclopedia of Type Strains, Phase IV (KMG-V): Genome sequencing to study the core and pangenomes of soil and plant-associated prokaryotes.</title>
        <authorList>
            <person name="Whitman W."/>
        </authorList>
    </citation>
    <scope>NUCLEOTIDE SEQUENCE [LARGE SCALE GENOMIC DNA]</scope>
    <source>
        <strain evidence="1 2">C29</strain>
    </source>
</reference>